<keyword evidence="2" id="KW-1185">Reference proteome</keyword>
<dbReference type="EMBL" id="JAKKUT010000001">
    <property type="protein sequence ID" value="MDG2989846.1"/>
    <property type="molecule type" value="Genomic_DNA"/>
</dbReference>
<dbReference type="Proteomes" id="UP001154265">
    <property type="component" value="Unassembled WGS sequence"/>
</dbReference>
<dbReference type="RefSeq" id="WP_277865758.1">
    <property type="nucleotide sequence ID" value="NZ_JAKKUT010000001.1"/>
</dbReference>
<name>A0ABT6EVL9_9SYNE</name>
<organism evidence="1 2">
    <name type="scientific">Candidatus Synechococcus calcipolaris G9</name>
    <dbReference type="NCBI Taxonomy" id="1497997"/>
    <lineage>
        <taxon>Bacteria</taxon>
        <taxon>Bacillati</taxon>
        <taxon>Cyanobacteriota</taxon>
        <taxon>Cyanophyceae</taxon>
        <taxon>Synechococcales</taxon>
        <taxon>Synechococcaceae</taxon>
        <taxon>Synechococcus</taxon>
    </lineage>
</organism>
<sequence length="49" mass="4668">MGGSPLRLGGPGGEHFGLGGGGASPMVADAWGVAMGLRCDWGIDGAVLG</sequence>
<evidence type="ECO:0000313" key="2">
    <source>
        <dbReference type="Proteomes" id="UP001154265"/>
    </source>
</evidence>
<protein>
    <submittedName>
        <fullName evidence="1">Uncharacterized protein</fullName>
    </submittedName>
</protein>
<evidence type="ECO:0000313" key="1">
    <source>
        <dbReference type="EMBL" id="MDG2989846.1"/>
    </source>
</evidence>
<comment type="caution">
    <text evidence="1">The sequence shown here is derived from an EMBL/GenBank/DDBJ whole genome shotgun (WGS) entry which is preliminary data.</text>
</comment>
<reference evidence="1" key="2">
    <citation type="submission" date="2022-01" db="EMBL/GenBank/DDBJ databases">
        <authorList>
            <person name="Zivanovic Y."/>
            <person name="Moreira D."/>
            <person name="Lopez-Garcia P."/>
        </authorList>
    </citation>
    <scope>NUCLEOTIDE SEQUENCE</scope>
    <source>
        <strain evidence="1">G9</strain>
    </source>
</reference>
<proteinExistence type="predicted"/>
<gene>
    <name evidence="1" type="ORF">L3556_02690</name>
</gene>
<accession>A0ABT6EVL9</accession>
<reference evidence="1" key="1">
    <citation type="journal article" date="2022" name="Genome Biol. Evol.">
        <title>A New Gene Family Diagnostic for Intracellular Biomineralization of Amorphous Ca Carbonates by Cyanobacteria.</title>
        <authorList>
            <person name="Benzerara K."/>
            <person name="Duprat E."/>
            <person name="Bitard-Feildel T."/>
            <person name="Caumes G."/>
            <person name="Cassier-Chauvat C."/>
            <person name="Chauvat F."/>
            <person name="Dezi M."/>
            <person name="Diop S.I."/>
            <person name="Gaschignard G."/>
            <person name="Gorgen S."/>
            <person name="Gugger M."/>
            <person name="Lopez-Garcia P."/>
            <person name="Millet M."/>
            <person name="Skouri-Panet F."/>
            <person name="Moreira D."/>
            <person name="Callebaut I."/>
        </authorList>
    </citation>
    <scope>NUCLEOTIDE SEQUENCE</scope>
    <source>
        <strain evidence="1">G9</strain>
    </source>
</reference>